<dbReference type="SUPFAM" id="SSF64484">
    <property type="entry name" value="beta and beta-prime subunits of DNA dependent RNA-polymerase"/>
    <property type="match status" value="1"/>
</dbReference>
<evidence type="ECO:0000313" key="1">
    <source>
        <dbReference type="EMBL" id="KFM66879.1"/>
    </source>
</evidence>
<gene>
    <name evidence="1" type="ORF">X975_15216</name>
</gene>
<dbReference type="GO" id="GO:0000428">
    <property type="term" value="C:DNA-directed RNA polymerase complex"/>
    <property type="evidence" value="ECO:0007669"/>
    <property type="project" value="UniProtKB-KW"/>
</dbReference>
<dbReference type="Proteomes" id="UP000054359">
    <property type="component" value="Unassembled WGS sequence"/>
</dbReference>
<protein>
    <submittedName>
        <fullName evidence="1">DNA-directed RNA polymerase I subunit RPA2</fullName>
    </submittedName>
</protein>
<evidence type="ECO:0000313" key="2">
    <source>
        <dbReference type="Proteomes" id="UP000054359"/>
    </source>
</evidence>
<dbReference type="OrthoDB" id="10248617at2759"/>
<dbReference type="STRING" id="407821.A0A087TP40"/>
<organism evidence="1 2">
    <name type="scientific">Stegodyphus mimosarum</name>
    <name type="common">African social velvet spider</name>
    <dbReference type="NCBI Taxonomy" id="407821"/>
    <lineage>
        <taxon>Eukaryota</taxon>
        <taxon>Metazoa</taxon>
        <taxon>Ecdysozoa</taxon>
        <taxon>Arthropoda</taxon>
        <taxon>Chelicerata</taxon>
        <taxon>Arachnida</taxon>
        <taxon>Araneae</taxon>
        <taxon>Araneomorphae</taxon>
        <taxon>Entelegynae</taxon>
        <taxon>Eresoidea</taxon>
        <taxon>Eresidae</taxon>
        <taxon>Stegodyphus</taxon>
    </lineage>
</organism>
<accession>A0A087TP40</accession>
<keyword evidence="1" id="KW-0804">Transcription</keyword>
<name>A0A087TP40_STEMI</name>
<dbReference type="AlphaFoldDB" id="A0A087TP40"/>
<keyword evidence="1" id="KW-0240">DNA-directed RNA polymerase</keyword>
<sequence length="63" mass="7330">MLQKLFSVVKKECALESPDNPMNQELLLPGHLYLIVLKEKLHSWLNSLKMAVERKLRVDRTAI</sequence>
<reference evidence="1 2" key="1">
    <citation type="submission" date="2013-11" db="EMBL/GenBank/DDBJ databases">
        <title>Genome sequencing of Stegodyphus mimosarum.</title>
        <authorList>
            <person name="Bechsgaard J."/>
        </authorList>
    </citation>
    <scope>NUCLEOTIDE SEQUENCE [LARGE SCALE GENOMIC DNA]</scope>
</reference>
<proteinExistence type="predicted"/>
<dbReference type="EMBL" id="KK116122">
    <property type="protein sequence ID" value="KFM66879.1"/>
    <property type="molecule type" value="Genomic_DNA"/>
</dbReference>
<feature type="non-terminal residue" evidence="1">
    <location>
        <position position="63"/>
    </location>
</feature>
<keyword evidence="2" id="KW-1185">Reference proteome</keyword>